<dbReference type="EMBL" id="FLUA01000061">
    <property type="protein sequence ID" value="SBV68600.1"/>
    <property type="molecule type" value="Genomic_DNA"/>
</dbReference>
<dbReference type="EMBL" id="FLUB01000001">
    <property type="protein sequence ID" value="SBV61060.1"/>
    <property type="molecule type" value="Genomic_DNA"/>
</dbReference>
<reference evidence="2" key="1">
    <citation type="submission" date="2016-04" db="EMBL/GenBank/DDBJ databases">
        <authorList>
            <person name="Evans L.H."/>
            <person name="Alamgir A."/>
            <person name="Owens N."/>
            <person name="Weber N.D."/>
            <person name="Virtaneva K."/>
            <person name="Barbian K."/>
            <person name="Babar A."/>
            <person name="Rosenke K."/>
        </authorList>
    </citation>
    <scope>NUCLEOTIDE SEQUENCE</scope>
    <source>
        <strain evidence="2">86-2</strain>
        <strain evidence="1">92-3</strain>
    </source>
</reference>
<proteinExistence type="predicted"/>
<dbReference type="RefSeq" id="WP_046671263.1">
    <property type="nucleotide sequence ID" value="NZ_LT598672.1"/>
</dbReference>
<accession>A0A212IP14</accession>
<name>A0A212IP14_9ENTR</name>
<evidence type="ECO:0008006" key="3">
    <source>
        <dbReference type="Google" id="ProtNLM"/>
    </source>
</evidence>
<dbReference type="InterPro" id="IPR012933">
    <property type="entry name" value="HicA_mRNA_interferase"/>
</dbReference>
<protein>
    <recommendedName>
        <fullName evidence="3">HicA-like protein</fullName>
    </recommendedName>
</protein>
<organism evidence="2">
    <name type="scientific">uncultured Citrobacter sp</name>
    <dbReference type="NCBI Taxonomy" id="200446"/>
    <lineage>
        <taxon>Bacteria</taxon>
        <taxon>Pseudomonadati</taxon>
        <taxon>Pseudomonadota</taxon>
        <taxon>Gammaproteobacteria</taxon>
        <taxon>Enterobacterales</taxon>
        <taxon>Enterobacteriaceae</taxon>
        <taxon>Citrobacter</taxon>
        <taxon>environmental samples</taxon>
    </lineage>
</organism>
<dbReference type="Pfam" id="PF07927">
    <property type="entry name" value="HicA_toxin"/>
    <property type="match status" value="1"/>
</dbReference>
<sequence length="91" mass="10239">MKEKVLSLRKKQKNTLDQLFKAPTPQGIRWSEIESLIKALGGEIKEGRGSRCKFLLNKSIASFHRPHPSPDTDKGAVENVRDWLTSIGVKP</sequence>
<evidence type="ECO:0000313" key="2">
    <source>
        <dbReference type="EMBL" id="SBV68600.1"/>
    </source>
</evidence>
<dbReference type="GO" id="GO:0003729">
    <property type="term" value="F:mRNA binding"/>
    <property type="evidence" value="ECO:0007669"/>
    <property type="project" value="InterPro"/>
</dbReference>
<evidence type="ECO:0000313" key="1">
    <source>
        <dbReference type="EMBL" id="SBV61060.1"/>
    </source>
</evidence>
<dbReference type="AlphaFoldDB" id="A0A212IP14"/>
<gene>
    <name evidence="2" type="ORF">KL86CIT2_600137</name>
    <name evidence="1" type="ORF">KM92CIT3_10136</name>
</gene>